<dbReference type="InterPro" id="IPR001296">
    <property type="entry name" value="Glyco_trans_1"/>
</dbReference>
<proteinExistence type="predicted"/>
<reference evidence="3" key="2">
    <citation type="submission" date="2016-01" db="EMBL/GenBank/DDBJ databases">
        <title>Draft Genome Sequence of Paenibacillus amylolyticus Heshi-A3 that Was Isolated from Fermented Rice Bran with Aging Salted Mackerel, Which Was Named Heshiko as Traditional Fermented Seafood in Japan.</title>
        <authorList>
            <person name="Akuzawa S."/>
            <person name="Nakagawa J."/>
            <person name="Kanekatsu T."/>
            <person name="Kubota E."/>
            <person name="Ohtake R."/>
            <person name="Suzuki T."/>
            <person name="Kanesaki Y."/>
        </authorList>
    </citation>
    <scope>NUCLEOTIDE SEQUENCE [LARGE SCALE GENOMIC DNA]</scope>
    <source>
        <strain evidence="3">Heshi-A3</strain>
    </source>
</reference>
<dbReference type="CDD" id="cd03811">
    <property type="entry name" value="GT4_GT28_WabH-like"/>
    <property type="match status" value="1"/>
</dbReference>
<protein>
    <submittedName>
        <fullName evidence="2">Glycosyl transferase</fullName>
    </submittedName>
</protein>
<dbReference type="Gene3D" id="3.40.50.2000">
    <property type="entry name" value="Glycogen Phosphorylase B"/>
    <property type="match status" value="2"/>
</dbReference>
<dbReference type="RefSeq" id="WP_062836273.1">
    <property type="nucleotide sequence ID" value="NZ_BCNV01000003.1"/>
</dbReference>
<name>A0A100VPN7_PAEAM</name>
<comment type="caution">
    <text evidence="2">The sequence shown here is derived from an EMBL/GenBank/DDBJ whole genome shotgun (WGS) entry which is preliminary data.</text>
</comment>
<dbReference type="EMBL" id="BCNV01000003">
    <property type="protein sequence ID" value="GAS83757.1"/>
    <property type="molecule type" value="Genomic_DNA"/>
</dbReference>
<dbReference type="Proteomes" id="UP000069697">
    <property type="component" value="Unassembled WGS sequence"/>
</dbReference>
<dbReference type="PANTHER" id="PTHR12526">
    <property type="entry name" value="GLYCOSYLTRANSFERASE"/>
    <property type="match status" value="1"/>
</dbReference>
<dbReference type="Pfam" id="PF00534">
    <property type="entry name" value="Glycos_transf_1"/>
    <property type="match status" value="1"/>
</dbReference>
<dbReference type="AlphaFoldDB" id="A0A100VPN7"/>
<dbReference type="SUPFAM" id="SSF53756">
    <property type="entry name" value="UDP-Glycosyltransferase/glycogen phosphorylase"/>
    <property type="match status" value="1"/>
</dbReference>
<reference evidence="2 3" key="1">
    <citation type="journal article" date="2016" name="Genome Announc.">
        <title>Draft Genome Sequence of Paenibacillus amylolyticus Heshi-A3, Isolated from Fermented Rice Bran in a Japanese Fermented Seafood Dish.</title>
        <authorList>
            <person name="Akuzawa S."/>
            <person name="Nagaoka J."/>
            <person name="Kanekatsu M."/>
            <person name="Kubota E."/>
            <person name="Ohtake R."/>
            <person name="Suzuki T."/>
            <person name="Kanesaki Y."/>
        </authorList>
    </citation>
    <scope>NUCLEOTIDE SEQUENCE [LARGE SCALE GENOMIC DNA]</scope>
    <source>
        <strain evidence="2 3">Heshi-A3</strain>
    </source>
</reference>
<dbReference type="GO" id="GO:0016757">
    <property type="term" value="F:glycosyltransferase activity"/>
    <property type="evidence" value="ECO:0007669"/>
    <property type="project" value="InterPro"/>
</dbReference>
<dbReference type="PANTHER" id="PTHR12526:SF630">
    <property type="entry name" value="GLYCOSYLTRANSFERASE"/>
    <property type="match status" value="1"/>
</dbReference>
<gene>
    <name evidence="2" type="ORF">PAHA3_3847</name>
</gene>
<organism evidence="2 3">
    <name type="scientific">Paenibacillus amylolyticus</name>
    <dbReference type="NCBI Taxonomy" id="1451"/>
    <lineage>
        <taxon>Bacteria</taxon>
        <taxon>Bacillati</taxon>
        <taxon>Bacillota</taxon>
        <taxon>Bacilli</taxon>
        <taxon>Bacillales</taxon>
        <taxon>Paenibacillaceae</taxon>
        <taxon>Paenibacillus</taxon>
    </lineage>
</organism>
<evidence type="ECO:0000313" key="2">
    <source>
        <dbReference type="EMBL" id="GAS83757.1"/>
    </source>
</evidence>
<feature type="domain" description="Glycosyl transferase family 1" evidence="1">
    <location>
        <begin position="177"/>
        <end position="332"/>
    </location>
</feature>
<keyword evidence="2" id="KW-0808">Transferase</keyword>
<evidence type="ECO:0000313" key="3">
    <source>
        <dbReference type="Proteomes" id="UP000069697"/>
    </source>
</evidence>
<accession>A0A100VPN7</accession>
<sequence length="358" mass="40645">MNIIFVVDILLSGRGGMETALSLIYHELKKRHNVMVILKGKSEDSTWEEGINTIALSQKLSDFIPRNVLLNIYSAALANVMKDLLPMDIIVSTGPTGVKAASMAVERLNVRVPIVSWLHFNLDMYYRFFEDLRAADGHLSISEGNLKDLHCVFPEKRNLLVYNPVKFDNVTYVARPSHPVFLYVGRLAKVKNVDHIMKALSSLQRKNFELHIIGDGEEYEPLLEQSYQLGIQDRIVWHGWQHEPWDRVNGVTSVLLASDTEPFGLVLIEALARGIPVISSDCKYGPREIVRDNNGWLYEPDNVEQLASILEHVMDNGQPFPSPEACRESVKKYAVQSIAEHYEQALLDIAMQREVQHE</sequence>
<evidence type="ECO:0000259" key="1">
    <source>
        <dbReference type="Pfam" id="PF00534"/>
    </source>
</evidence>